<organism evidence="2 3">
    <name type="scientific">Salinirubellus salinus</name>
    <dbReference type="NCBI Taxonomy" id="1364945"/>
    <lineage>
        <taxon>Archaea</taxon>
        <taxon>Methanobacteriati</taxon>
        <taxon>Methanobacteriota</taxon>
        <taxon>Stenosarchaea group</taxon>
        <taxon>Halobacteria</taxon>
        <taxon>Halobacteriales</taxon>
        <taxon>Natronomonadaceae</taxon>
        <taxon>Salinirubellus</taxon>
    </lineage>
</organism>
<gene>
    <name evidence="2" type="ORF">N0B31_03590</name>
</gene>
<proteinExistence type="predicted"/>
<feature type="transmembrane region" description="Helical" evidence="1">
    <location>
        <begin position="30"/>
        <end position="50"/>
    </location>
</feature>
<dbReference type="Proteomes" id="UP001057580">
    <property type="component" value="Chromosome"/>
</dbReference>
<feature type="transmembrane region" description="Helical" evidence="1">
    <location>
        <begin position="70"/>
        <end position="89"/>
    </location>
</feature>
<dbReference type="Pfam" id="PF25927">
    <property type="entry name" value="DUF7972"/>
    <property type="match status" value="1"/>
</dbReference>
<evidence type="ECO:0000256" key="1">
    <source>
        <dbReference type="SAM" id="Phobius"/>
    </source>
</evidence>
<keyword evidence="1" id="KW-1133">Transmembrane helix</keyword>
<feature type="transmembrane region" description="Helical" evidence="1">
    <location>
        <begin position="281"/>
        <end position="304"/>
    </location>
</feature>
<evidence type="ECO:0008006" key="4">
    <source>
        <dbReference type="Google" id="ProtNLM"/>
    </source>
</evidence>
<feature type="transmembrane region" description="Helical" evidence="1">
    <location>
        <begin position="248"/>
        <end position="269"/>
    </location>
</feature>
<keyword evidence="1" id="KW-0472">Membrane</keyword>
<dbReference type="KEGG" id="ssai:N0B31_03590"/>
<dbReference type="EMBL" id="CP104003">
    <property type="protein sequence ID" value="UWM55372.1"/>
    <property type="molecule type" value="Genomic_DNA"/>
</dbReference>
<accession>A0A9E7R4F7</accession>
<dbReference type="AlphaFoldDB" id="A0A9E7R4F7"/>
<evidence type="ECO:0000313" key="2">
    <source>
        <dbReference type="EMBL" id="UWM55372.1"/>
    </source>
</evidence>
<protein>
    <recommendedName>
        <fullName evidence="4">DUF4239 domain-containing protein</fullName>
    </recommendedName>
</protein>
<reference evidence="2" key="1">
    <citation type="submission" date="2022-09" db="EMBL/GenBank/DDBJ databases">
        <title>Diverse halophilic archaea isolated from saline environments.</title>
        <authorList>
            <person name="Cui H.-L."/>
        </authorList>
    </citation>
    <scope>NUCLEOTIDE SEQUENCE</scope>
    <source>
        <strain evidence="2">ZS-35-S2</strain>
    </source>
</reference>
<dbReference type="GeneID" id="74941474"/>
<keyword evidence="1" id="KW-0812">Transmembrane</keyword>
<evidence type="ECO:0000313" key="3">
    <source>
        <dbReference type="Proteomes" id="UP001057580"/>
    </source>
</evidence>
<keyword evidence="3" id="KW-1185">Reference proteome</keyword>
<dbReference type="InterPro" id="IPR058278">
    <property type="entry name" value="DUF7972"/>
</dbReference>
<dbReference type="RefSeq" id="WP_260594472.1">
    <property type="nucleotide sequence ID" value="NZ_CP104003.1"/>
</dbReference>
<sequence>MSEEPADEMRERSQRSSAALYLLLDADRRLLAAAILGFVFAGVVVCSLGFPDAAAALRTGDPLETSFQAFIGATVTGVTIVLTLNQLVLSQELGAVGDQRERMEGAMAFRDDVRDLLGETPPAEPSAFLRAMVDATADRARAVRDTVTDPSDELARLLDSTEENADTVTDRLEGTTFGEFDVVRTALDFNYSWKLYTARRQLDEGDCDDETTDALESLADALSLFGPAREHFKTLYFQSELIDLSRTVLYAAIPSLVITVSVLLFVDIGDYTGTLLGVDQGVLLVAAASAVAVAPFAVLLSYVLRIATVTGRTLSIGPFILRETDRDTDQ</sequence>
<name>A0A9E7R4F7_9EURY</name>